<gene>
    <name evidence="4" type="ORF">MNBD_GAMMA17-1804</name>
</gene>
<dbReference type="InterPro" id="IPR033756">
    <property type="entry name" value="YlxH/NBP35"/>
</dbReference>
<dbReference type="Gene3D" id="3.40.50.300">
    <property type="entry name" value="P-loop containing nucleotide triphosphate hydrolases"/>
    <property type="match status" value="1"/>
</dbReference>
<keyword evidence="4" id="KW-0966">Cell projection</keyword>
<dbReference type="GO" id="GO:0005524">
    <property type="term" value="F:ATP binding"/>
    <property type="evidence" value="ECO:0007669"/>
    <property type="project" value="UniProtKB-KW"/>
</dbReference>
<proteinExistence type="predicted"/>
<feature type="region of interest" description="Disordered" evidence="3">
    <location>
        <begin position="281"/>
        <end position="305"/>
    </location>
</feature>
<protein>
    <submittedName>
        <fullName evidence="4">Flagellar synthesis regulator FleN</fullName>
    </submittedName>
</protein>
<sequence length="490" mass="53557">MHIPASSLSAPETASVPTVAPLARPTRVIAISSGKGGVGKTSVSTNLGIALAKLGAKVCILDADTGLANINILLNLRPEFTLEHLLNGEKNIDEIMLDGPNGIKVVPAASGISECAELNQDQHQVLSQALAQLESRFDYLLIDTAAGIGETVLEFLASAQYCVLVITPEPTSLTDAFALMRVMKRKQLKQPIYTIVNRAATPQKANEVFHRFSAAAKKYLQIRIGYMGSIVEDPMVSSAVCLQTPVIIAQPQSPASQCIQTLASRIDNKLTASKKPHHFSKYWHDKGQSSSDASGISAPKIASDTTPNTGLSGDYLSVAILSYLQYPETSEGEAKQLLQPLIDAGLKRFGATTFNLPTSAEPAVQTQTAGIASNISRLVLDIEEPEAANIIQQIIFRHERLFKKSPLNIEGTFLETLCKTEMDETQCSVMLETLRQYYREHFGDHEQDEKAKLIETFTEFSQQIQQREKQLDSDLQMLSEMVQKFSDAHT</sequence>
<dbReference type="GO" id="GO:0051782">
    <property type="term" value="P:negative regulation of cell division"/>
    <property type="evidence" value="ECO:0007669"/>
    <property type="project" value="TreeGrafter"/>
</dbReference>
<evidence type="ECO:0000313" key="4">
    <source>
        <dbReference type="EMBL" id="VAW90556.1"/>
    </source>
</evidence>
<evidence type="ECO:0000256" key="3">
    <source>
        <dbReference type="SAM" id="MobiDB-lite"/>
    </source>
</evidence>
<keyword evidence="4" id="KW-0969">Cilium</keyword>
<dbReference type="GO" id="GO:0005829">
    <property type="term" value="C:cytosol"/>
    <property type="evidence" value="ECO:0007669"/>
    <property type="project" value="TreeGrafter"/>
</dbReference>
<dbReference type="SUPFAM" id="SSF52540">
    <property type="entry name" value="P-loop containing nucleoside triphosphate hydrolases"/>
    <property type="match status" value="1"/>
</dbReference>
<dbReference type="AlphaFoldDB" id="A0A3B1AD25"/>
<evidence type="ECO:0000256" key="1">
    <source>
        <dbReference type="ARBA" id="ARBA00022741"/>
    </source>
</evidence>
<dbReference type="InterPro" id="IPR050625">
    <property type="entry name" value="ParA/MinD_ATPase"/>
</dbReference>
<evidence type="ECO:0000256" key="2">
    <source>
        <dbReference type="ARBA" id="ARBA00022840"/>
    </source>
</evidence>
<accession>A0A3B1AD25</accession>
<reference evidence="4" key="1">
    <citation type="submission" date="2018-06" db="EMBL/GenBank/DDBJ databases">
        <authorList>
            <person name="Zhirakovskaya E."/>
        </authorList>
    </citation>
    <scope>NUCLEOTIDE SEQUENCE</scope>
</reference>
<dbReference type="EMBL" id="UOFQ01000206">
    <property type="protein sequence ID" value="VAW90556.1"/>
    <property type="molecule type" value="Genomic_DNA"/>
</dbReference>
<dbReference type="InterPro" id="IPR027417">
    <property type="entry name" value="P-loop_NTPase"/>
</dbReference>
<dbReference type="Pfam" id="PF10609">
    <property type="entry name" value="ParA"/>
    <property type="match status" value="1"/>
</dbReference>
<dbReference type="GO" id="GO:0016887">
    <property type="term" value="F:ATP hydrolysis activity"/>
    <property type="evidence" value="ECO:0007669"/>
    <property type="project" value="TreeGrafter"/>
</dbReference>
<keyword evidence="2" id="KW-0067">ATP-binding</keyword>
<keyword evidence="4" id="KW-0282">Flagellum</keyword>
<dbReference type="PANTHER" id="PTHR43384">
    <property type="entry name" value="SEPTUM SITE-DETERMINING PROTEIN MIND HOMOLOG, CHLOROPLASTIC-RELATED"/>
    <property type="match status" value="1"/>
</dbReference>
<keyword evidence="1" id="KW-0547">Nucleotide-binding</keyword>
<dbReference type="PANTHER" id="PTHR43384:SF4">
    <property type="entry name" value="CELLULOSE BIOSYNTHESIS PROTEIN BCSQ-RELATED"/>
    <property type="match status" value="1"/>
</dbReference>
<name>A0A3B1AD25_9ZZZZ</name>
<dbReference type="GO" id="GO:0009898">
    <property type="term" value="C:cytoplasmic side of plasma membrane"/>
    <property type="evidence" value="ECO:0007669"/>
    <property type="project" value="TreeGrafter"/>
</dbReference>
<dbReference type="CDD" id="cd02038">
    <property type="entry name" value="FlhG-like"/>
    <property type="match status" value="1"/>
</dbReference>
<organism evidence="4">
    <name type="scientific">hydrothermal vent metagenome</name>
    <dbReference type="NCBI Taxonomy" id="652676"/>
    <lineage>
        <taxon>unclassified sequences</taxon>
        <taxon>metagenomes</taxon>
        <taxon>ecological metagenomes</taxon>
    </lineage>
</organism>
<dbReference type="InterPro" id="IPR033875">
    <property type="entry name" value="FlhG"/>
</dbReference>